<proteinExistence type="predicted"/>
<dbReference type="EMBL" id="LT906468">
    <property type="protein sequence ID" value="SNV47985.1"/>
    <property type="molecule type" value="Genomic_DNA"/>
</dbReference>
<reference evidence="2 3" key="1">
    <citation type="submission" date="2017-06" db="EMBL/GenBank/DDBJ databases">
        <authorList>
            <consortium name="Pathogen Informatics"/>
        </authorList>
    </citation>
    <scope>NUCLEOTIDE SEQUENCE [LARGE SCALE GENOMIC DNA]</scope>
    <source>
        <strain evidence="2 3">NCTC12149</strain>
    </source>
</reference>
<name>A0AAJ4XAF7_9SPHI</name>
<evidence type="ECO:0000259" key="1">
    <source>
        <dbReference type="PROSITE" id="PS52015"/>
    </source>
</evidence>
<sequence>MNHINKSIALLFLSLSTVTPLFGQSWIERSIRLGKESLTIRQYIEDPKLANWFQPVDENAIPTIGIEEFTKRLGKTYIFPEEAIFQKVKGFVEVRFYVDKNGKVLNYFLVQDLGYETGSRLVKFFKDNESWIPATYKGKNVGVWINFVLFLNFRDLTIT</sequence>
<organism evidence="2 3">
    <name type="scientific">Sphingobacterium mizutaii</name>
    <dbReference type="NCBI Taxonomy" id="1010"/>
    <lineage>
        <taxon>Bacteria</taxon>
        <taxon>Pseudomonadati</taxon>
        <taxon>Bacteroidota</taxon>
        <taxon>Sphingobacteriia</taxon>
        <taxon>Sphingobacteriales</taxon>
        <taxon>Sphingobacteriaceae</taxon>
        <taxon>Sphingobacterium</taxon>
    </lineage>
</organism>
<dbReference type="RefSeq" id="WP_093095360.1">
    <property type="nucleotide sequence ID" value="NZ_FNGK01000001.1"/>
</dbReference>
<feature type="domain" description="TonB C-terminal" evidence="1">
    <location>
        <begin position="64"/>
        <end position="158"/>
    </location>
</feature>
<evidence type="ECO:0000313" key="2">
    <source>
        <dbReference type="EMBL" id="SNV47985.1"/>
    </source>
</evidence>
<accession>A0AAJ4XAF7</accession>
<dbReference type="KEGG" id="smiz:4412673_01462"/>
<dbReference type="InterPro" id="IPR037682">
    <property type="entry name" value="TonB_C"/>
</dbReference>
<dbReference type="Pfam" id="PF03544">
    <property type="entry name" value="TonB_C"/>
    <property type="match status" value="1"/>
</dbReference>
<dbReference type="Gene3D" id="3.30.1150.10">
    <property type="match status" value="1"/>
</dbReference>
<dbReference type="SUPFAM" id="SSF74653">
    <property type="entry name" value="TolA/TonB C-terminal domain"/>
    <property type="match status" value="1"/>
</dbReference>
<dbReference type="AlphaFoldDB" id="A0AAJ4XAF7"/>
<evidence type="ECO:0000313" key="3">
    <source>
        <dbReference type="Proteomes" id="UP000215355"/>
    </source>
</evidence>
<dbReference type="PROSITE" id="PS52015">
    <property type="entry name" value="TONB_CTD"/>
    <property type="match status" value="1"/>
</dbReference>
<dbReference type="GO" id="GO:0055085">
    <property type="term" value="P:transmembrane transport"/>
    <property type="evidence" value="ECO:0007669"/>
    <property type="project" value="InterPro"/>
</dbReference>
<dbReference type="Proteomes" id="UP000215355">
    <property type="component" value="Chromosome 1"/>
</dbReference>
<gene>
    <name evidence="2" type="ORF">SAMEA4412673_01462</name>
</gene>
<protein>
    <submittedName>
        <fullName evidence="2">Gram-negative bacterial tonB protein</fullName>
    </submittedName>
</protein>